<dbReference type="Proteomes" id="UP000821866">
    <property type="component" value="Chromosome 11"/>
</dbReference>
<reference evidence="1" key="2">
    <citation type="submission" date="2021-09" db="EMBL/GenBank/DDBJ databases">
        <authorList>
            <person name="Jia N."/>
            <person name="Wang J."/>
            <person name="Shi W."/>
            <person name="Du L."/>
            <person name="Sun Y."/>
            <person name="Zhan W."/>
            <person name="Jiang J."/>
            <person name="Wang Q."/>
            <person name="Zhang B."/>
            <person name="Ji P."/>
            <person name="Sakyi L.B."/>
            <person name="Cui X."/>
            <person name="Yuan T."/>
            <person name="Jiang B."/>
            <person name="Yang W."/>
            <person name="Lam T.T.-Y."/>
            <person name="Chang Q."/>
            <person name="Ding S."/>
            <person name="Wang X."/>
            <person name="Zhu J."/>
            <person name="Ruan X."/>
            <person name="Zhao L."/>
            <person name="Wei J."/>
            <person name="Que T."/>
            <person name="Du C."/>
            <person name="Cheng J."/>
            <person name="Dai P."/>
            <person name="Han X."/>
            <person name="Huang E."/>
            <person name="Gao Y."/>
            <person name="Liu J."/>
            <person name="Shao H."/>
            <person name="Ye R."/>
            <person name="Li L."/>
            <person name="Wei W."/>
            <person name="Wang X."/>
            <person name="Wang C."/>
            <person name="Huo Q."/>
            <person name="Li W."/>
            <person name="Guo W."/>
            <person name="Chen H."/>
            <person name="Chen S."/>
            <person name="Zhou L."/>
            <person name="Zhou L."/>
            <person name="Ni X."/>
            <person name="Tian J."/>
            <person name="Zhou Y."/>
            <person name="Sheng Y."/>
            <person name="Liu T."/>
            <person name="Pan Y."/>
            <person name="Xia L."/>
            <person name="Li J."/>
            <person name="Zhao F."/>
            <person name="Cao W."/>
        </authorList>
    </citation>
    <scope>NUCLEOTIDE SEQUENCE</scope>
    <source>
        <strain evidence="1">Rmic-2018</strain>
        <tissue evidence="1">Larvae</tissue>
    </source>
</reference>
<dbReference type="Gene3D" id="3.20.20.80">
    <property type="entry name" value="Glycosidases"/>
    <property type="match status" value="1"/>
</dbReference>
<evidence type="ECO:0008006" key="3">
    <source>
        <dbReference type="Google" id="ProtNLM"/>
    </source>
</evidence>
<organism evidence="1 2">
    <name type="scientific">Rhipicephalus microplus</name>
    <name type="common">Cattle tick</name>
    <name type="synonym">Boophilus microplus</name>
    <dbReference type="NCBI Taxonomy" id="6941"/>
    <lineage>
        <taxon>Eukaryota</taxon>
        <taxon>Metazoa</taxon>
        <taxon>Ecdysozoa</taxon>
        <taxon>Arthropoda</taxon>
        <taxon>Chelicerata</taxon>
        <taxon>Arachnida</taxon>
        <taxon>Acari</taxon>
        <taxon>Parasitiformes</taxon>
        <taxon>Ixodida</taxon>
        <taxon>Ixodoidea</taxon>
        <taxon>Ixodidae</taxon>
        <taxon>Rhipicephalinae</taxon>
        <taxon>Rhipicephalus</taxon>
        <taxon>Boophilus</taxon>
    </lineage>
</organism>
<dbReference type="AlphaFoldDB" id="A0A9J6EPB5"/>
<dbReference type="PANTHER" id="PTHR11177:SF144">
    <property type="entry name" value="CHITINASE 5"/>
    <property type="match status" value="1"/>
</dbReference>
<name>A0A9J6EPB5_RHIMP</name>
<dbReference type="InterPro" id="IPR029070">
    <property type="entry name" value="Chitinase_insertion_sf"/>
</dbReference>
<dbReference type="Gene3D" id="3.10.50.10">
    <property type="match status" value="1"/>
</dbReference>
<dbReference type="PANTHER" id="PTHR11177">
    <property type="entry name" value="CHITINASE"/>
    <property type="match status" value="1"/>
</dbReference>
<gene>
    <name evidence="1" type="ORF">HPB51_013489</name>
</gene>
<evidence type="ECO:0000313" key="2">
    <source>
        <dbReference type="Proteomes" id="UP000821866"/>
    </source>
</evidence>
<reference evidence="1" key="1">
    <citation type="journal article" date="2020" name="Cell">
        <title>Large-Scale Comparative Analyses of Tick Genomes Elucidate Their Genetic Diversity and Vector Capacities.</title>
        <authorList>
            <consortium name="Tick Genome and Microbiome Consortium (TIGMIC)"/>
            <person name="Jia N."/>
            <person name="Wang J."/>
            <person name="Shi W."/>
            <person name="Du L."/>
            <person name="Sun Y."/>
            <person name="Zhan W."/>
            <person name="Jiang J.F."/>
            <person name="Wang Q."/>
            <person name="Zhang B."/>
            <person name="Ji P."/>
            <person name="Bell-Sakyi L."/>
            <person name="Cui X.M."/>
            <person name="Yuan T.T."/>
            <person name="Jiang B.G."/>
            <person name="Yang W.F."/>
            <person name="Lam T.T."/>
            <person name="Chang Q.C."/>
            <person name="Ding S.J."/>
            <person name="Wang X.J."/>
            <person name="Zhu J.G."/>
            <person name="Ruan X.D."/>
            <person name="Zhao L."/>
            <person name="Wei J.T."/>
            <person name="Ye R.Z."/>
            <person name="Que T.C."/>
            <person name="Du C.H."/>
            <person name="Zhou Y.H."/>
            <person name="Cheng J.X."/>
            <person name="Dai P.F."/>
            <person name="Guo W.B."/>
            <person name="Han X.H."/>
            <person name="Huang E.J."/>
            <person name="Li L.F."/>
            <person name="Wei W."/>
            <person name="Gao Y.C."/>
            <person name="Liu J.Z."/>
            <person name="Shao H.Z."/>
            <person name="Wang X."/>
            <person name="Wang C.C."/>
            <person name="Yang T.C."/>
            <person name="Huo Q.B."/>
            <person name="Li W."/>
            <person name="Chen H.Y."/>
            <person name="Chen S.E."/>
            <person name="Zhou L.G."/>
            <person name="Ni X.B."/>
            <person name="Tian J.H."/>
            <person name="Sheng Y."/>
            <person name="Liu T."/>
            <person name="Pan Y.S."/>
            <person name="Xia L.Y."/>
            <person name="Li J."/>
            <person name="Zhao F."/>
            <person name="Cao W.C."/>
        </authorList>
    </citation>
    <scope>NUCLEOTIDE SEQUENCE</scope>
    <source>
        <strain evidence="1">Rmic-2018</strain>
    </source>
</reference>
<protein>
    <recommendedName>
        <fullName evidence="3">GH18 domain-containing protein</fullName>
    </recommendedName>
</protein>
<comment type="caution">
    <text evidence="1">The sequence shown here is derived from an EMBL/GenBank/DDBJ whole genome shotgun (WGS) entry which is preliminary data.</text>
</comment>
<proteinExistence type="predicted"/>
<dbReference type="InterPro" id="IPR050314">
    <property type="entry name" value="Glycosyl_Hydrlase_18"/>
</dbReference>
<accession>A0A9J6EPB5</accession>
<dbReference type="GO" id="GO:0004568">
    <property type="term" value="F:chitinase activity"/>
    <property type="evidence" value="ECO:0007669"/>
    <property type="project" value="TreeGrafter"/>
</dbReference>
<sequence>MADIASFKTFPLLHTDDYTTMTNPYSKYDNSSYGEFLDSAVKKLAKLAARSRKSRVCFTLALGGNQFTLRDSAHHGLGASATHAREASYSEASVFLTNQICRRNWNDVQYVDSAIGYYARSGTTWVAYDTEETIAEKVRLALRSHPNFCVMLVRVEKDDFRGICSEKHFPLAQSVKHAMRHFGNNKRFA</sequence>
<keyword evidence="2" id="KW-1185">Reference proteome</keyword>
<evidence type="ECO:0000313" key="1">
    <source>
        <dbReference type="EMBL" id="KAH8035948.1"/>
    </source>
</evidence>
<dbReference type="GO" id="GO:0008061">
    <property type="term" value="F:chitin binding"/>
    <property type="evidence" value="ECO:0007669"/>
    <property type="project" value="TreeGrafter"/>
</dbReference>
<dbReference type="GO" id="GO:0006032">
    <property type="term" value="P:chitin catabolic process"/>
    <property type="evidence" value="ECO:0007669"/>
    <property type="project" value="TreeGrafter"/>
</dbReference>
<dbReference type="EMBL" id="JABSTU010000003">
    <property type="protein sequence ID" value="KAH8035948.1"/>
    <property type="molecule type" value="Genomic_DNA"/>
</dbReference>
<dbReference type="GO" id="GO:0005576">
    <property type="term" value="C:extracellular region"/>
    <property type="evidence" value="ECO:0007669"/>
    <property type="project" value="TreeGrafter"/>
</dbReference>
<dbReference type="VEuPathDB" id="VectorBase:LOC119181566"/>